<name>A0AA37U163_9RHOB</name>
<accession>A0AA37U163</accession>
<organism evidence="1 2">
    <name type="scientific">Cypionkella aquatica</name>
    <dbReference type="NCBI Taxonomy" id="1756042"/>
    <lineage>
        <taxon>Bacteria</taxon>
        <taxon>Pseudomonadati</taxon>
        <taxon>Pseudomonadota</taxon>
        <taxon>Alphaproteobacteria</taxon>
        <taxon>Rhodobacterales</taxon>
        <taxon>Paracoccaceae</taxon>
        <taxon>Cypionkella</taxon>
    </lineage>
</organism>
<proteinExistence type="predicted"/>
<gene>
    <name evidence="1" type="ORF">GCM10010873_18100</name>
</gene>
<reference evidence="1 2" key="1">
    <citation type="journal article" date="2014" name="Int. J. Syst. Evol. Microbiol.">
        <title>Complete genome sequence of Corynebacterium casei LMG S-19264T (=DSM 44701T), isolated from a smear-ripened cheese.</title>
        <authorList>
            <consortium name="US DOE Joint Genome Institute (JGI-PGF)"/>
            <person name="Walter F."/>
            <person name="Albersmeier A."/>
            <person name="Kalinowski J."/>
            <person name="Ruckert C."/>
        </authorList>
    </citation>
    <scope>NUCLEOTIDE SEQUENCE [LARGE SCALE GENOMIC DNA]</scope>
    <source>
        <strain evidence="1 2">NBRC 111766</strain>
    </source>
</reference>
<keyword evidence="2" id="KW-1185">Reference proteome</keyword>
<evidence type="ECO:0000313" key="2">
    <source>
        <dbReference type="Proteomes" id="UP001157355"/>
    </source>
</evidence>
<dbReference type="RefSeq" id="WP_284325029.1">
    <property type="nucleotide sequence ID" value="NZ_BSPP01000007.1"/>
</dbReference>
<evidence type="ECO:0000313" key="1">
    <source>
        <dbReference type="EMBL" id="GLS86836.1"/>
    </source>
</evidence>
<sequence>MSKKTFTDAVSAVLHGQDPDQVADKVLAEVAASAEVQKPAEVKEPRMTIGSAVTELVMDATLSYDAIVQIIRGKFTDAQTSRRSVASVAARLRKEGVEVPLRRQQKGETA</sequence>
<comment type="caution">
    <text evidence="1">The sequence shown here is derived from an EMBL/GenBank/DDBJ whole genome shotgun (WGS) entry which is preliminary data.</text>
</comment>
<dbReference type="EMBL" id="BSPP01000007">
    <property type="protein sequence ID" value="GLS86836.1"/>
    <property type="molecule type" value="Genomic_DNA"/>
</dbReference>
<dbReference type="AlphaFoldDB" id="A0AA37U163"/>
<protein>
    <submittedName>
        <fullName evidence="1">Uncharacterized protein</fullName>
    </submittedName>
</protein>
<dbReference type="Proteomes" id="UP001157355">
    <property type="component" value="Unassembled WGS sequence"/>
</dbReference>